<dbReference type="InterPro" id="IPR012347">
    <property type="entry name" value="Ferritin-like"/>
</dbReference>
<gene>
    <name evidence="1" type="ORF">J2S02_003826</name>
</gene>
<evidence type="ECO:0000313" key="2">
    <source>
        <dbReference type="Proteomes" id="UP001232245"/>
    </source>
</evidence>
<sequence>MPNNIAGRGLTDREYLQLCLELEKGRCRTLSNTLLEINHQELREIVLHCFETAHKNQYNLFDFMKNKGWYRTTIASQPEIEIVQKNIQHNLHPDS</sequence>
<comment type="caution">
    <text evidence="1">The sequence shown here is derived from an EMBL/GenBank/DDBJ whole genome shotgun (WGS) entry which is preliminary data.</text>
</comment>
<proteinExistence type="predicted"/>
<dbReference type="Proteomes" id="UP001232245">
    <property type="component" value="Unassembled WGS sequence"/>
</dbReference>
<dbReference type="InterPro" id="IPR012851">
    <property type="entry name" value="Spore_coat_CotF-like"/>
</dbReference>
<organism evidence="1 2">
    <name type="scientific">Metabacillus niabensis</name>
    <dbReference type="NCBI Taxonomy" id="324854"/>
    <lineage>
        <taxon>Bacteria</taxon>
        <taxon>Bacillati</taxon>
        <taxon>Bacillota</taxon>
        <taxon>Bacilli</taxon>
        <taxon>Bacillales</taxon>
        <taxon>Bacillaceae</taxon>
        <taxon>Metabacillus</taxon>
    </lineage>
</organism>
<dbReference type="Pfam" id="PF07875">
    <property type="entry name" value="Coat_F"/>
    <property type="match status" value="1"/>
</dbReference>
<protein>
    <submittedName>
        <fullName evidence="1">Spore coat protein CotF</fullName>
    </submittedName>
</protein>
<reference evidence="1 2" key="1">
    <citation type="submission" date="2023-07" db="EMBL/GenBank/DDBJ databases">
        <title>Genomic Encyclopedia of Type Strains, Phase IV (KMG-IV): sequencing the most valuable type-strain genomes for metagenomic binning, comparative biology and taxonomic classification.</title>
        <authorList>
            <person name="Goeker M."/>
        </authorList>
    </citation>
    <scope>NUCLEOTIDE SEQUENCE [LARGE SCALE GENOMIC DNA]</scope>
    <source>
        <strain evidence="1 2">DSM 17723</strain>
    </source>
</reference>
<dbReference type="Gene3D" id="1.20.1260.10">
    <property type="match status" value="1"/>
</dbReference>
<dbReference type="EMBL" id="JAUSTZ010000009">
    <property type="protein sequence ID" value="MDQ0227481.1"/>
    <property type="molecule type" value="Genomic_DNA"/>
</dbReference>
<keyword evidence="2" id="KW-1185">Reference proteome</keyword>
<accession>A0ABT9Z6L6</accession>
<keyword evidence="1" id="KW-0167">Capsid protein</keyword>
<evidence type="ECO:0000313" key="1">
    <source>
        <dbReference type="EMBL" id="MDQ0227481.1"/>
    </source>
</evidence>
<dbReference type="RefSeq" id="WP_095300936.1">
    <property type="nucleotide sequence ID" value="NZ_CADEPK010000358.1"/>
</dbReference>
<keyword evidence="1" id="KW-0946">Virion</keyword>
<name>A0ABT9Z6L6_9BACI</name>